<evidence type="ECO:0000256" key="4">
    <source>
        <dbReference type="ARBA" id="ARBA00022705"/>
    </source>
</evidence>
<protein>
    <recommendedName>
        <fullName evidence="1">DNA-directed DNA polymerase</fullName>
        <ecNumber evidence="1">2.7.7.7</ecNumber>
    </recommendedName>
</protein>
<keyword evidence="5" id="KW-0239">DNA-directed DNA polymerase</keyword>
<dbReference type="OrthoDB" id="9804983at2"/>
<dbReference type="SUPFAM" id="SSF48019">
    <property type="entry name" value="post-AAA+ oligomerization domain-like"/>
    <property type="match status" value="1"/>
</dbReference>
<sequence length="335" mass="35191">MKASQAQLTAALDRAGGDMRLFLFHGPDESGALAFAARLARAMGEGVERVDLEPGSLRSDPAKLADEAASMSLFGDRRFIRVAGAGEESADAAEALLEAASAGNPVVMIAPGVKATGRLVKLALAADRAMSFACYPPEGNNAEGLVTTMAREQGLGLGAGVAARIVRASDGDRAIMASEVEKLALYLDAGPDHPRDASADDLAEIGADLEEGEITPIVEAVIAGDASALIAALRPMQSSDASPIPWLRALARRLAALAEMRAAVDAGEGAGQVVKRFRVFWREEAATIAALQRWNVQRLTRALDIVRATEREVMAKGGAGRTIADQQLLTLTRRR</sequence>
<dbReference type="EC" id="2.7.7.7" evidence="1"/>
<evidence type="ECO:0000256" key="1">
    <source>
        <dbReference type="ARBA" id="ARBA00012417"/>
    </source>
</evidence>
<accession>A0A1H7S2J9</accession>
<evidence type="ECO:0000256" key="5">
    <source>
        <dbReference type="ARBA" id="ARBA00022932"/>
    </source>
</evidence>
<keyword evidence="3" id="KW-0548">Nucleotidyltransferase</keyword>
<evidence type="ECO:0000313" key="8">
    <source>
        <dbReference type="EMBL" id="SEL66014.1"/>
    </source>
</evidence>
<evidence type="ECO:0000256" key="2">
    <source>
        <dbReference type="ARBA" id="ARBA00022679"/>
    </source>
</evidence>
<keyword evidence="2" id="KW-0808">Transferase</keyword>
<keyword evidence="4" id="KW-0235">DNA replication</keyword>
<dbReference type="InterPro" id="IPR008921">
    <property type="entry name" value="DNA_pol3_clamp-load_cplx_C"/>
</dbReference>
<evidence type="ECO:0000256" key="6">
    <source>
        <dbReference type="ARBA" id="ARBA00034754"/>
    </source>
</evidence>
<dbReference type="SUPFAM" id="SSF52540">
    <property type="entry name" value="P-loop containing nucleoside triphosphate hydrolases"/>
    <property type="match status" value="1"/>
</dbReference>
<dbReference type="AlphaFoldDB" id="A0A1H7S2J9"/>
<evidence type="ECO:0000313" key="9">
    <source>
        <dbReference type="Proteomes" id="UP000199214"/>
    </source>
</evidence>
<dbReference type="Proteomes" id="UP000199214">
    <property type="component" value="Unassembled WGS sequence"/>
</dbReference>
<dbReference type="GO" id="GO:0003887">
    <property type="term" value="F:DNA-directed DNA polymerase activity"/>
    <property type="evidence" value="ECO:0007669"/>
    <property type="project" value="UniProtKB-KW"/>
</dbReference>
<gene>
    <name evidence="8" type="ORF">SAMN05216382_2408</name>
</gene>
<dbReference type="NCBIfam" id="TIGR01128">
    <property type="entry name" value="holA"/>
    <property type="match status" value="1"/>
</dbReference>
<dbReference type="RefSeq" id="WP_093006575.1">
    <property type="nucleotide sequence ID" value="NZ_FNZZ01000004.1"/>
</dbReference>
<evidence type="ECO:0000256" key="3">
    <source>
        <dbReference type="ARBA" id="ARBA00022695"/>
    </source>
</evidence>
<reference evidence="9" key="1">
    <citation type="submission" date="2016-10" db="EMBL/GenBank/DDBJ databases">
        <authorList>
            <person name="Varghese N."/>
            <person name="Submissions S."/>
        </authorList>
    </citation>
    <scope>NUCLEOTIDE SEQUENCE [LARGE SCALE GENOMIC DNA]</scope>
    <source>
        <strain evidence="9">JS21-1</strain>
    </source>
</reference>
<dbReference type="GO" id="GO:0009360">
    <property type="term" value="C:DNA polymerase III complex"/>
    <property type="evidence" value="ECO:0007669"/>
    <property type="project" value="TreeGrafter"/>
</dbReference>
<name>A0A1H7S2J9_9SPHN</name>
<comment type="similarity">
    <text evidence="6">Belongs to the DNA polymerase HolA subunit family.</text>
</comment>
<comment type="catalytic activity">
    <reaction evidence="7">
        <text>DNA(n) + a 2'-deoxyribonucleoside 5'-triphosphate = DNA(n+1) + diphosphate</text>
        <dbReference type="Rhea" id="RHEA:22508"/>
        <dbReference type="Rhea" id="RHEA-COMP:17339"/>
        <dbReference type="Rhea" id="RHEA-COMP:17340"/>
        <dbReference type="ChEBI" id="CHEBI:33019"/>
        <dbReference type="ChEBI" id="CHEBI:61560"/>
        <dbReference type="ChEBI" id="CHEBI:173112"/>
        <dbReference type="EC" id="2.7.7.7"/>
    </reaction>
</comment>
<dbReference type="PANTHER" id="PTHR34388:SF1">
    <property type="entry name" value="DNA POLYMERASE III SUBUNIT DELTA"/>
    <property type="match status" value="1"/>
</dbReference>
<dbReference type="STRING" id="1855283.SAMN05216382_2408"/>
<evidence type="ECO:0000256" key="7">
    <source>
        <dbReference type="ARBA" id="ARBA00049244"/>
    </source>
</evidence>
<dbReference type="GO" id="GO:0006261">
    <property type="term" value="P:DNA-templated DNA replication"/>
    <property type="evidence" value="ECO:0007669"/>
    <property type="project" value="TreeGrafter"/>
</dbReference>
<dbReference type="PANTHER" id="PTHR34388">
    <property type="entry name" value="DNA POLYMERASE III SUBUNIT DELTA"/>
    <property type="match status" value="1"/>
</dbReference>
<dbReference type="InterPro" id="IPR005790">
    <property type="entry name" value="DNA_polIII_delta"/>
</dbReference>
<organism evidence="8 9">
    <name type="scientific">Sphingomonas palmae</name>
    <dbReference type="NCBI Taxonomy" id="1855283"/>
    <lineage>
        <taxon>Bacteria</taxon>
        <taxon>Pseudomonadati</taxon>
        <taxon>Pseudomonadota</taxon>
        <taxon>Alphaproteobacteria</taxon>
        <taxon>Sphingomonadales</taxon>
        <taxon>Sphingomonadaceae</taxon>
        <taxon>Sphingomonas</taxon>
    </lineage>
</organism>
<dbReference type="Gene3D" id="1.20.272.10">
    <property type="match status" value="1"/>
</dbReference>
<proteinExistence type="inferred from homology"/>
<dbReference type="InterPro" id="IPR027417">
    <property type="entry name" value="P-loop_NTPase"/>
</dbReference>
<keyword evidence="9" id="KW-1185">Reference proteome</keyword>
<dbReference type="EMBL" id="FNZZ01000004">
    <property type="protein sequence ID" value="SEL66014.1"/>
    <property type="molecule type" value="Genomic_DNA"/>
</dbReference>
<dbReference type="GO" id="GO:0003677">
    <property type="term" value="F:DNA binding"/>
    <property type="evidence" value="ECO:0007669"/>
    <property type="project" value="InterPro"/>
</dbReference>